<feature type="compositionally biased region" description="Polar residues" evidence="1">
    <location>
        <begin position="148"/>
        <end position="166"/>
    </location>
</feature>
<protein>
    <submittedName>
        <fullName evidence="2">Uncharacterized protein</fullName>
    </submittedName>
</protein>
<keyword evidence="3" id="KW-1185">Reference proteome</keyword>
<sequence length="183" mass="20744">MNRMETRSIFKTRIPQEGGAICSESLTAVAGCLEDSGSSETSTQSQRRALTLPNDQSQQLQSITDEASVAQTVWQPTTSHNEKLRMRMDENKQILRVYFRVTNLEADKTMYRTKLFHDVIAHIPHLREFTEQLRQIKDEVEAELNIQHHAQGSTQPDEEPSTASEDNNSEAKNEAPEPDCESV</sequence>
<evidence type="ECO:0000313" key="3">
    <source>
        <dbReference type="Proteomes" id="UP001516400"/>
    </source>
</evidence>
<gene>
    <name evidence="2" type="ORF">HHI36_010505</name>
</gene>
<organism evidence="2 3">
    <name type="scientific">Cryptolaemus montrouzieri</name>
    <dbReference type="NCBI Taxonomy" id="559131"/>
    <lineage>
        <taxon>Eukaryota</taxon>
        <taxon>Metazoa</taxon>
        <taxon>Ecdysozoa</taxon>
        <taxon>Arthropoda</taxon>
        <taxon>Hexapoda</taxon>
        <taxon>Insecta</taxon>
        <taxon>Pterygota</taxon>
        <taxon>Neoptera</taxon>
        <taxon>Endopterygota</taxon>
        <taxon>Coleoptera</taxon>
        <taxon>Polyphaga</taxon>
        <taxon>Cucujiformia</taxon>
        <taxon>Coccinelloidea</taxon>
        <taxon>Coccinellidae</taxon>
        <taxon>Scymninae</taxon>
        <taxon>Scymnini</taxon>
        <taxon>Cryptolaemus</taxon>
    </lineage>
</organism>
<dbReference type="AlphaFoldDB" id="A0ABD2MJ14"/>
<evidence type="ECO:0000313" key="2">
    <source>
        <dbReference type="EMBL" id="KAL3266328.1"/>
    </source>
</evidence>
<proteinExistence type="predicted"/>
<accession>A0ABD2MJ14</accession>
<reference evidence="2 3" key="1">
    <citation type="journal article" date="2021" name="BMC Biol.">
        <title>Horizontally acquired antibacterial genes associated with adaptive radiation of ladybird beetles.</title>
        <authorList>
            <person name="Li H.S."/>
            <person name="Tang X.F."/>
            <person name="Huang Y.H."/>
            <person name="Xu Z.Y."/>
            <person name="Chen M.L."/>
            <person name="Du X.Y."/>
            <person name="Qiu B.Y."/>
            <person name="Chen P.T."/>
            <person name="Zhang W."/>
            <person name="Slipinski A."/>
            <person name="Escalona H.E."/>
            <person name="Waterhouse R.M."/>
            <person name="Zwick A."/>
            <person name="Pang H."/>
        </authorList>
    </citation>
    <scope>NUCLEOTIDE SEQUENCE [LARGE SCALE GENOMIC DNA]</scope>
    <source>
        <strain evidence="2">SYSU2018</strain>
    </source>
</reference>
<comment type="caution">
    <text evidence="2">The sequence shown here is derived from an EMBL/GenBank/DDBJ whole genome shotgun (WGS) entry which is preliminary data.</text>
</comment>
<dbReference type="EMBL" id="JABFTP020000001">
    <property type="protein sequence ID" value="KAL3266328.1"/>
    <property type="molecule type" value="Genomic_DNA"/>
</dbReference>
<feature type="region of interest" description="Disordered" evidence="1">
    <location>
        <begin position="144"/>
        <end position="183"/>
    </location>
</feature>
<evidence type="ECO:0000256" key="1">
    <source>
        <dbReference type="SAM" id="MobiDB-lite"/>
    </source>
</evidence>
<name>A0ABD2MJ14_9CUCU</name>
<dbReference type="Proteomes" id="UP001516400">
    <property type="component" value="Unassembled WGS sequence"/>
</dbReference>